<dbReference type="SUPFAM" id="SSF53098">
    <property type="entry name" value="Ribonuclease H-like"/>
    <property type="match status" value="1"/>
</dbReference>
<dbReference type="GO" id="GO:0042575">
    <property type="term" value="C:DNA polymerase complex"/>
    <property type="evidence" value="ECO:0007669"/>
    <property type="project" value="UniProtKB-ARBA"/>
</dbReference>
<accession>A0A8X6REM0</accession>
<dbReference type="PANTHER" id="PTHR47331">
    <property type="entry name" value="PHD-TYPE DOMAIN-CONTAINING PROTEIN"/>
    <property type="match status" value="1"/>
</dbReference>
<dbReference type="SUPFAM" id="SSF56672">
    <property type="entry name" value="DNA/RNA polymerases"/>
    <property type="match status" value="1"/>
</dbReference>
<dbReference type="InterPro" id="IPR043502">
    <property type="entry name" value="DNA/RNA_pol_sf"/>
</dbReference>
<dbReference type="GO" id="GO:0071897">
    <property type="term" value="P:DNA biosynthetic process"/>
    <property type="evidence" value="ECO:0007669"/>
    <property type="project" value="UniProtKB-ARBA"/>
</dbReference>
<dbReference type="GO" id="GO:0015074">
    <property type="term" value="P:DNA integration"/>
    <property type="evidence" value="ECO:0007669"/>
    <property type="project" value="InterPro"/>
</dbReference>
<gene>
    <name evidence="2" type="primary">AVEN_75581_1</name>
    <name evidence="2" type="ORF">TNCV_4087401</name>
</gene>
<dbReference type="Pfam" id="PF00078">
    <property type="entry name" value="RVT_1"/>
    <property type="match status" value="1"/>
</dbReference>
<dbReference type="InterPro" id="IPR008042">
    <property type="entry name" value="Retrotrans_Pao"/>
</dbReference>
<keyword evidence="3" id="KW-1185">Reference proteome</keyword>
<dbReference type="GO" id="GO:0003676">
    <property type="term" value="F:nucleic acid binding"/>
    <property type="evidence" value="ECO:0007669"/>
    <property type="project" value="InterPro"/>
</dbReference>
<dbReference type="InterPro" id="IPR012337">
    <property type="entry name" value="RNaseH-like_sf"/>
</dbReference>
<dbReference type="InterPro" id="IPR041588">
    <property type="entry name" value="Integrase_H2C2"/>
</dbReference>
<evidence type="ECO:0000313" key="3">
    <source>
        <dbReference type="Proteomes" id="UP000887159"/>
    </source>
</evidence>
<organism evidence="2 3">
    <name type="scientific">Trichonephila clavipes</name>
    <name type="common">Golden silk orbweaver</name>
    <name type="synonym">Nephila clavipes</name>
    <dbReference type="NCBI Taxonomy" id="2585209"/>
    <lineage>
        <taxon>Eukaryota</taxon>
        <taxon>Metazoa</taxon>
        <taxon>Ecdysozoa</taxon>
        <taxon>Arthropoda</taxon>
        <taxon>Chelicerata</taxon>
        <taxon>Arachnida</taxon>
        <taxon>Araneae</taxon>
        <taxon>Araneomorphae</taxon>
        <taxon>Entelegynae</taxon>
        <taxon>Araneoidea</taxon>
        <taxon>Nephilidae</taxon>
        <taxon>Trichonephila</taxon>
    </lineage>
</organism>
<comment type="caution">
    <text evidence="2">The sequence shown here is derived from an EMBL/GenBank/DDBJ whole genome shotgun (WGS) entry which is preliminary data.</text>
</comment>
<dbReference type="InterPro" id="IPR040676">
    <property type="entry name" value="DUF5641"/>
</dbReference>
<name>A0A8X6REM0_TRICX</name>
<dbReference type="Pfam" id="PF05380">
    <property type="entry name" value="Peptidase_A17"/>
    <property type="match status" value="1"/>
</dbReference>
<dbReference type="PANTHER" id="PTHR47331:SF5">
    <property type="entry name" value="RIBONUCLEASE H"/>
    <property type="match status" value="1"/>
</dbReference>
<reference evidence="2" key="1">
    <citation type="submission" date="2020-08" db="EMBL/GenBank/DDBJ databases">
        <title>Multicomponent nature underlies the extraordinary mechanical properties of spider dragline silk.</title>
        <authorList>
            <person name="Kono N."/>
            <person name="Nakamura H."/>
            <person name="Mori M."/>
            <person name="Yoshida Y."/>
            <person name="Ohtoshi R."/>
            <person name="Malay A.D."/>
            <person name="Moran D.A.P."/>
            <person name="Tomita M."/>
            <person name="Numata K."/>
            <person name="Arakawa K."/>
        </authorList>
    </citation>
    <scope>NUCLEOTIDE SEQUENCE</scope>
</reference>
<sequence>MEVRSRSSKKNVSRRLGLKILGSERLNIFSFGCKTPKKQTCSKVEVRLRNVLSGEETVIEALEIEEISKATLGLPNPVHSEEESISTELRRFWEIESLGILDKGSVTLGNGDEEILSEFDKSVNFVDGRYRVNLPWKPGMREALQNNKTVARKRFEGLVRRFKCDHELFCEYKDVIDDYVREGIVERTSCDSLLDSQGFYLPHHAVIRSDKTTSRIRIVFDGSAHEKGQSSLNQSLYTGPNLHPNILELLLCFRKSPVAFTADVKSAFLQIELDFRDRDFTRFFWTDNLNNEPYVLNFTRVLFGLRPSPYLLAATLKHHFKKYREQYPHTFELLNSSIYVDDLICGQNDVPDALRTTLECLQIFSDAGMLLRKWRSNSKKLNLLWQQEGVKTESSETSAIDLRPPTKVLGLAWDPENDLIYFDPKDLLKFMSRRGKIRFILSVVGRIFDPIGILGPFVIKLKCLLQELWTLGVEWDPELLPKLRHKWQQWSSDAEGLTEIKIPRFYLGNIDQEISKCEIHCFSDASKSAYGTILYLRFVTCNNEIETSFICSKSRVAPLKSLTIPRLELTAALLSARLAKQVSSYLKFDDNIYYWTDSLISYYWIRGVSATLTQLRKKYWIPKGRQLVKTMIRICLVCKKYSAKPADQLSGQLPRDRITQSPPFQIVGIDFTVTRAIHLELVSDMSTKCFLLALRRFLARRGNCKVIYSDNARTFKAAERELAYFANILKDSEFQNFVADKGIHWKFIVERAPWWGGFYERLVKTIKDPLRKIFGRALLTFEELSTILSEVEVIVNHRPLTYVENDPGELEPLTPAHFLELGYGVSKYPIHFIELIDATTAKESYKKRKTYQTLLLKQLWRRWKEQYLFQLKTANHFKTPSVHKNLKLNDVVLVEGNVKSKLLWELGIIKEIFIGRDDNVRSCLVKTFKCLFKKPIQLLYPLEIV</sequence>
<evidence type="ECO:0000313" key="2">
    <source>
        <dbReference type="EMBL" id="GFX92635.1"/>
    </source>
</evidence>
<evidence type="ECO:0000259" key="1">
    <source>
        <dbReference type="PROSITE" id="PS50994"/>
    </source>
</evidence>
<feature type="domain" description="Integrase catalytic" evidence="1">
    <location>
        <begin position="641"/>
        <end position="823"/>
    </location>
</feature>
<dbReference type="Pfam" id="PF18701">
    <property type="entry name" value="DUF5641"/>
    <property type="match status" value="1"/>
</dbReference>
<dbReference type="Proteomes" id="UP000887159">
    <property type="component" value="Unassembled WGS sequence"/>
</dbReference>
<dbReference type="Pfam" id="PF17921">
    <property type="entry name" value="Integrase_H2C2"/>
    <property type="match status" value="1"/>
</dbReference>
<dbReference type="InterPro" id="IPR043128">
    <property type="entry name" value="Rev_trsase/Diguanyl_cyclase"/>
</dbReference>
<protein>
    <submittedName>
        <fullName evidence="2">Integrase catalytic domain-containing protein</fullName>
    </submittedName>
</protein>
<proteinExistence type="predicted"/>
<dbReference type="Gene3D" id="3.30.420.10">
    <property type="entry name" value="Ribonuclease H-like superfamily/Ribonuclease H"/>
    <property type="match status" value="1"/>
</dbReference>
<dbReference type="Gene3D" id="3.30.70.270">
    <property type="match status" value="1"/>
</dbReference>
<dbReference type="PROSITE" id="PS50994">
    <property type="entry name" value="INTEGRASE"/>
    <property type="match status" value="1"/>
</dbReference>
<dbReference type="InterPro" id="IPR036397">
    <property type="entry name" value="RNaseH_sf"/>
</dbReference>
<dbReference type="AlphaFoldDB" id="A0A8X6REM0"/>
<dbReference type="InterPro" id="IPR000477">
    <property type="entry name" value="RT_dom"/>
</dbReference>
<dbReference type="InterPro" id="IPR001584">
    <property type="entry name" value="Integrase_cat-core"/>
</dbReference>
<dbReference type="Gene3D" id="3.10.10.10">
    <property type="entry name" value="HIV Type 1 Reverse Transcriptase, subunit A, domain 1"/>
    <property type="match status" value="1"/>
</dbReference>
<dbReference type="EMBL" id="BMAU01021157">
    <property type="protein sequence ID" value="GFX92635.1"/>
    <property type="molecule type" value="Genomic_DNA"/>
</dbReference>